<comment type="caution">
    <text evidence="4">The sequence shown here is derived from an EMBL/GenBank/DDBJ whole genome shotgun (WGS) entry which is preliminary data.</text>
</comment>
<evidence type="ECO:0000256" key="1">
    <source>
        <dbReference type="ARBA" id="ARBA00022801"/>
    </source>
</evidence>
<dbReference type="PANTHER" id="PTHR48081">
    <property type="entry name" value="AB HYDROLASE SUPERFAMILY PROTEIN C4A8.06C"/>
    <property type="match status" value="1"/>
</dbReference>
<dbReference type="SUPFAM" id="SSF53474">
    <property type="entry name" value="alpha/beta-Hydrolases"/>
    <property type="match status" value="1"/>
</dbReference>
<evidence type="ECO:0000313" key="7">
    <source>
        <dbReference type="Proteomes" id="UP000216802"/>
    </source>
</evidence>
<dbReference type="Pfam" id="PF07859">
    <property type="entry name" value="Abhydrolase_3"/>
    <property type="match status" value="1"/>
</dbReference>
<keyword evidence="8" id="KW-1185">Reference proteome</keyword>
<evidence type="ECO:0000313" key="8">
    <source>
        <dbReference type="Proteomes" id="UP000294668"/>
    </source>
</evidence>
<evidence type="ECO:0000313" key="5">
    <source>
        <dbReference type="EMBL" id="TDG94699.1"/>
    </source>
</evidence>
<reference evidence="5 8" key="3">
    <citation type="journal article" date="2019" name="Appl. Microbiol. Biotechnol.">
        <title>Uncovering carbohydrate metabolism through a genotype-phenotype association study of 56 lactic acid bacteria genomes.</title>
        <authorList>
            <person name="Buron-Moles G."/>
            <person name="Chailyan A."/>
            <person name="Dolejs I."/>
            <person name="Forster J."/>
            <person name="Miks M.H."/>
        </authorList>
    </citation>
    <scope>NUCLEOTIDE SEQUENCE [LARGE SCALE GENOMIC DNA]</scope>
    <source>
        <strain evidence="5 8">DSM 10551</strain>
    </source>
</reference>
<dbReference type="Gene3D" id="3.40.50.1820">
    <property type="entry name" value="alpha/beta hydrolase"/>
    <property type="match status" value="1"/>
</dbReference>
<keyword evidence="1" id="KW-0378">Hydrolase</keyword>
<dbReference type="RefSeq" id="WP_057961446.1">
    <property type="nucleotide sequence ID" value="NZ_BAAAXO010000064.1"/>
</dbReference>
<evidence type="ECO:0000313" key="6">
    <source>
        <dbReference type="Proteomes" id="UP000214739"/>
    </source>
</evidence>
<dbReference type="EMBL" id="NCXI01000007">
    <property type="protein sequence ID" value="PAK87238.1"/>
    <property type="molecule type" value="Genomic_DNA"/>
</dbReference>
<dbReference type="InterPro" id="IPR029058">
    <property type="entry name" value="AB_hydrolase_fold"/>
</dbReference>
<evidence type="ECO:0000313" key="3">
    <source>
        <dbReference type="EMBL" id="GAW72307.1"/>
    </source>
</evidence>
<dbReference type="EMBL" id="PUFL01000013">
    <property type="protein sequence ID" value="TDG94699.1"/>
    <property type="molecule type" value="Genomic_DNA"/>
</dbReference>
<reference evidence="5" key="4">
    <citation type="submission" date="2019-02" db="EMBL/GenBank/DDBJ databases">
        <authorList>
            <person name="Buron G."/>
            <person name="Chaylann A."/>
            <person name="Dolejs I."/>
            <person name="Forster J."/>
            <person name="Miks M.H."/>
        </authorList>
    </citation>
    <scope>NUCLEOTIDE SEQUENCE</scope>
    <source>
        <strain evidence="5">DSM 10551</strain>
    </source>
</reference>
<evidence type="ECO:0000259" key="2">
    <source>
        <dbReference type="Pfam" id="PF07859"/>
    </source>
</evidence>
<proteinExistence type="predicted"/>
<dbReference type="AlphaFoldDB" id="A0A269YNY6"/>
<protein>
    <submittedName>
        <fullName evidence="3">Esterase/lipase</fullName>
    </submittedName>
</protein>
<name>A0A269YNY6_9LACO</name>
<feature type="domain" description="Alpha/beta hydrolase fold-3" evidence="2">
    <location>
        <begin position="103"/>
        <end position="305"/>
    </location>
</feature>
<accession>A0A269YNY6</accession>
<dbReference type="InterPro" id="IPR050300">
    <property type="entry name" value="GDXG_lipolytic_enzyme"/>
</dbReference>
<sequence>MIKRNSKLFLAGTILGMAAYQKYQALAENRSLMSRITEKSLSLVDFVPVIKSSQDYQSALKRSKTPYEIPVTAKMVSHFHYFEGQRNVLAYNPPVNSYQGKYIFYIHGGAYWGQPFPQHFDMLKKIADKSGAKVIMPIYPKAPAYHVDDVFSMILDTYNHLLNDDGIDPKKMIFMGDSAGGRLILGFMQYLRDNQVPLPQQAILISPWLDISNSNPDMKVIDPLDPILGLKNLTYLGREYAGDLDVHDPLVSPIYGDSSSLPPITVFTGTHDILNPDARKFYHKALAREWDVTIYNYSKMNHVFPLFPIPEARDAIEKMVDIIGKQ</sequence>
<dbReference type="OrthoDB" id="9815425at2"/>
<gene>
    <name evidence="4" type="ORF">B8W98_01840</name>
    <name evidence="5" type="ORF">C5L28_000984</name>
    <name evidence="3" type="ORF">LPKJCM_01420</name>
</gene>
<dbReference type="Proteomes" id="UP000214739">
    <property type="component" value="Unassembled WGS sequence"/>
</dbReference>
<dbReference type="PANTHER" id="PTHR48081:SF8">
    <property type="entry name" value="ALPHA_BETA HYDROLASE FOLD-3 DOMAIN-CONTAINING PROTEIN-RELATED"/>
    <property type="match status" value="1"/>
</dbReference>
<dbReference type="GO" id="GO:0016787">
    <property type="term" value="F:hydrolase activity"/>
    <property type="evidence" value="ECO:0007669"/>
    <property type="project" value="UniProtKB-KW"/>
</dbReference>
<organism evidence="4 7">
    <name type="scientific">Lentilactobacillus parakefiri</name>
    <dbReference type="NCBI Taxonomy" id="152332"/>
    <lineage>
        <taxon>Bacteria</taxon>
        <taxon>Bacillati</taxon>
        <taxon>Bacillota</taxon>
        <taxon>Bacilli</taxon>
        <taxon>Lactobacillales</taxon>
        <taxon>Lactobacillaceae</taxon>
        <taxon>Lentilactobacillus</taxon>
    </lineage>
</organism>
<reference evidence="3 6" key="1">
    <citation type="journal article" date="2017" name="Biosci Microbiota Food Health">
        <title>Genomic characterization reconfirms the taxonomic status of Lactobacillus parakefiri.</title>
        <authorList>
            <person name="Tanizawa Y."/>
            <person name="Kobayashi H."/>
            <person name="Kaminuma E."/>
            <person name="Sakamoto M."/>
            <person name="Ohkuma M."/>
            <person name="Nakamura Y."/>
            <person name="Arita M."/>
            <person name="Tohno M."/>
        </authorList>
    </citation>
    <scope>NUCLEOTIDE SEQUENCE [LARGE SCALE GENOMIC DNA]</scope>
    <source>
        <strain evidence="3 6">JCM 8573</strain>
    </source>
</reference>
<reference evidence="4 7" key="2">
    <citation type="submission" date="2017-04" db="EMBL/GenBank/DDBJ databases">
        <title>Kefir bacterial isolates.</title>
        <authorList>
            <person name="Kim Y."/>
            <person name="Blasche S."/>
            <person name="Patil K.R."/>
        </authorList>
    </citation>
    <scope>NUCLEOTIDE SEQUENCE [LARGE SCALE GENOMIC DNA]</scope>
    <source>
        <strain evidence="4 7">OG2</strain>
    </source>
</reference>
<dbReference type="InterPro" id="IPR013094">
    <property type="entry name" value="AB_hydrolase_3"/>
</dbReference>
<dbReference type="Proteomes" id="UP000294668">
    <property type="component" value="Unassembled WGS sequence"/>
</dbReference>
<evidence type="ECO:0000313" key="4">
    <source>
        <dbReference type="EMBL" id="PAK87238.1"/>
    </source>
</evidence>
<dbReference type="EMBL" id="BDGB01000065">
    <property type="protein sequence ID" value="GAW72307.1"/>
    <property type="molecule type" value="Genomic_DNA"/>
</dbReference>
<dbReference type="Proteomes" id="UP000216802">
    <property type="component" value="Unassembled WGS sequence"/>
</dbReference>